<dbReference type="GO" id="GO:0000045">
    <property type="term" value="P:autophagosome assembly"/>
    <property type="evidence" value="ECO:0007669"/>
    <property type="project" value="TreeGrafter"/>
</dbReference>
<dbReference type="AlphaFoldDB" id="A0A8W8JPP1"/>
<dbReference type="GO" id="GO:0061507">
    <property type="term" value="F:2',3'-cyclic GMP-AMP binding"/>
    <property type="evidence" value="ECO:0007669"/>
    <property type="project" value="TreeGrafter"/>
</dbReference>
<dbReference type="PANTHER" id="PTHR34339:SF1">
    <property type="entry name" value="STIMULATOR OF INTERFERON GENES PROTEIN"/>
    <property type="match status" value="1"/>
</dbReference>
<dbReference type="GO" id="GO:0061709">
    <property type="term" value="P:reticulophagy"/>
    <property type="evidence" value="ECO:0007669"/>
    <property type="project" value="TreeGrafter"/>
</dbReference>
<dbReference type="PROSITE" id="PS50948">
    <property type="entry name" value="PAN"/>
    <property type="match status" value="3"/>
</dbReference>
<reference evidence="3" key="1">
    <citation type="submission" date="2022-08" db="UniProtKB">
        <authorList>
            <consortium name="EnsemblMetazoa"/>
        </authorList>
    </citation>
    <scope>IDENTIFICATION</scope>
    <source>
        <strain evidence="3">05x7-T-G4-1.051#20</strain>
    </source>
</reference>
<dbReference type="Proteomes" id="UP000005408">
    <property type="component" value="Unassembled WGS sequence"/>
</dbReference>
<accession>A0A8W8JPP1</accession>
<feature type="domain" description="TIR" evidence="1">
    <location>
        <begin position="6"/>
        <end position="151"/>
    </location>
</feature>
<feature type="domain" description="Apple" evidence="2">
    <location>
        <begin position="924"/>
        <end position="998"/>
    </location>
</feature>
<protein>
    <recommendedName>
        <fullName evidence="5">Stimulator of interferon genes protein</fullName>
    </recommendedName>
</protein>
<dbReference type="InterPro" id="IPR029158">
    <property type="entry name" value="STING"/>
</dbReference>
<organism evidence="3 4">
    <name type="scientific">Magallana gigas</name>
    <name type="common">Pacific oyster</name>
    <name type="synonym">Crassostrea gigas</name>
    <dbReference type="NCBI Taxonomy" id="29159"/>
    <lineage>
        <taxon>Eukaryota</taxon>
        <taxon>Metazoa</taxon>
        <taxon>Spiralia</taxon>
        <taxon>Lophotrochozoa</taxon>
        <taxon>Mollusca</taxon>
        <taxon>Bivalvia</taxon>
        <taxon>Autobranchia</taxon>
        <taxon>Pteriomorphia</taxon>
        <taxon>Ostreida</taxon>
        <taxon>Ostreoidea</taxon>
        <taxon>Ostreidae</taxon>
        <taxon>Magallana</taxon>
    </lineage>
</organism>
<dbReference type="GO" id="GO:0032481">
    <property type="term" value="P:positive regulation of type I interferon production"/>
    <property type="evidence" value="ECO:0007669"/>
    <property type="project" value="InterPro"/>
</dbReference>
<dbReference type="GO" id="GO:0045087">
    <property type="term" value="P:innate immune response"/>
    <property type="evidence" value="ECO:0007669"/>
    <property type="project" value="TreeGrafter"/>
</dbReference>
<dbReference type="Gene3D" id="3.40.50.10140">
    <property type="entry name" value="Toll/interleukin-1 receptor homology (TIR) domain"/>
    <property type="match status" value="2"/>
</dbReference>
<dbReference type="Pfam" id="PF13676">
    <property type="entry name" value="TIR_2"/>
    <property type="match status" value="1"/>
</dbReference>
<evidence type="ECO:0000259" key="1">
    <source>
        <dbReference type="PROSITE" id="PS50104"/>
    </source>
</evidence>
<dbReference type="Pfam" id="PF14295">
    <property type="entry name" value="PAN_4"/>
    <property type="match status" value="4"/>
</dbReference>
<dbReference type="InterPro" id="IPR000157">
    <property type="entry name" value="TIR_dom"/>
</dbReference>
<dbReference type="PANTHER" id="PTHR34339">
    <property type="entry name" value="STIMULATOR OF INTERFERON GENES PROTEIN"/>
    <property type="match status" value="1"/>
</dbReference>
<dbReference type="Gene3D" id="3.40.50.12100">
    <property type="entry name" value="Stimulator of interferon genes protein"/>
    <property type="match status" value="2"/>
</dbReference>
<dbReference type="EnsemblMetazoa" id="G19855.1">
    <property type="protein sequence ID" value="G19855.1:cds"/>
    <property type="gene ID" value="G19855"/>
</dbReference>
<dbReference type="PROSITE" id="PS50104">
    <property type="entry name" value="TIR"/>
    <property type="match status" value="1"/>
</dbReference>
<proteinExistence type="predicted"/>
<dbReference type="InterPro" id="IPR003609">
    <property type="entry name" value="Pan_app"/>
</dbReference>
<dbReference type="GO" id="GO:0002218">
    <property type="term" value="P:activation of innate immune response"/>
    <property type="evidence" value="ECO:0007669"/>
    <property type="project" value="InterPro"/>
</dbReference>
<feature type="domain" description="Apple" evidence="2">
    <location>
        <begin position="837"/>
        <end position="912"/>
    </location>
</feature>
<sequence length="1085" mass="121377">MDNGRGSSKVYLIYSEESPEERRFAEGALRTRLKGRGLTVRSEADFLAGTNIVRGRSGAVQDCSKALILLTENSNNSSWCTLELLLALEKSYRLNKVSLVVLKISASREWKFQLALEMLNVVPRVDLSSFTELSEDEGKLDELARKLQDTSRMEDIQPAGNIAHAQVWSHYTGLLSYLLPEIERLIKETDYYKLDPSRFPLKLYELVPQRCNCPRIIEDIPKNELGKRIKLMPKKTSTIEYFRAGNKRVVDMTIYEIKDTDGSVYYCLMEIPAVLSGIQTMIESKTPEKLREIDLQLHIKRFYYTLGGLLDDRSFSQTYDRARVITYDEQQSGFVLADVVLNEVKKDLCSPNEKKVPPQHFQHAECEFDAFVFIHEGDENTSDEITHFLEGKGVKLMRNDRIGQSILNISDVIKRCRWIIPILSKTSLKDPVFAHCCLMLVGDILEKKELRMIPVLTGGAAYEDVPEVIRMVTLTVADNPEYLNRLHQTIKGNTIPFETDSLLPAGDVVYVLAWNYAVNYLEKVMPGLERAIAETLQKHNKRPTSCRKKLYLIVPKSCECNQTLTVKEPRIQLLATTPPAYVDKSGRKYTFDMYQFENNGREHYFVGLYPAAVACIHDMYKTKKAGVNEETMVSQARKFCEEIANVLNHKVSANFTNLCEVVFYDGKGYTLFKKDVGEKSTRQQGRQWTISEFYQAYVNDPTVTSLSDCKHMCDVDSQCKAIGYMNDISGVSCGLSESDHVTATACPSCHVFTKNCSADCVTYTVFSGGFIGRTQYANYDPSSYTECQDRCTNDPFCNGFIHNDVIMTCRLPESRKEVASPGNASFSFSRKECSSGCANYLAYGVKYIIEFSALYSLNSPVTKRACEALCTADPGCRGAAYQTSDQNCGLFDSGTSQEYSGCLACTAFAKQCPTGNSPVTRQTCGVSTYTVYATNLVSSATYSSVMPTTHTACQSMCTANQYCLGFAFNTLTGECKLSDSTVPKYLACAECSFSARDCDVDVPSKYFVQCLTNFCSVGVNLTVSMESSNHDSSDFATCQDLCANDPLCLSFHHSQGDSAVCLRQTNLPLDVTLVNHTPNTAYQVG</sequence>
<evidence type="ECO:0000259" key="2">
    <source>
        <dbReference type="PROSITE" id="PS50948"/>
    </source>
</evidence>
<dbReference type="Gene3D" id="1.20.5.5200">
    <property type="match status" value="2"/>
</dbReference>
<keyword evidence="4" id="KW-1185">Reference proteome</keyword>
<dbReference type="GO" id="GO:0016239">
    <property type="term" value="P:positive regulation of macroautophagy"/>
    <property type="evidence" value="ECO:0007669"/>
    <property type="project" value="TreeGrafter"/>
</dbReference>
<evidence type="ECO:0000313" key="3">
    <source>
        <dbReference type="EnsemblMetazoa" id="G19855.1:cds"/>
    </source>
</evidence>
<dbReference type="Pfam" id="PF15009">
    <property type="entry name" value="STING_LBD"/>
    <property type="match status" value="2"/>
</dbReference>
<dbReference type="InterPro" id="IPR035897">
    <property type="entry name" value="Toll_tir_struct_dom_sf"/>
</dbReference>
<evidence type="ECO:0000313" key="4">
    <source>
        <dbReference type="Proteomes" id="UP000005408"/>
    </source>
</evidence>
<dbReference type="InterPro" id="IPR038623">
    <property type="entry name" value="STING_C_sf"/>
</dbReference>
<dbReference type="SUPFAM" id="SSF52200">
    <property type="entry name" value="Toll/Interleukin receptor TIR domain"/>
    <property type="match status" value="2"/>
</dbReference>
<dbReference type="GO" id="GO:0035438">
    <property type="term" value="F:cyclic-di-GMP binding"/>
    <property type="evidence" value="ECO:0007669"/>
    <property type="project" value="TreeGrafter"/>
</dbReference>
<feature type="domain" description="Apple" evidence="2">
    <location>
        <begin position="756"/>
        <end position="833"/>
    </location>
</feature>
<dbReference type="GO" id="GO:0005776">
    <property type="term" value="C:autophagosome"/>
    <property type="evidence" value="ECO:0007669"/>
    <property type="project" value="TreeGrafter"/>
</dbReference>
<name>A0A8W8JPP1_MAGGI</name>
<dbReference type="GO" id="GO:0007165">
    <property type="term" value="P:signal transduction"/>
    <property type="evidence" value="ECO:0007669"/>
    <property type="project" value="InterPro"/>
</dbReference>
<dbReference type="GO" id="GO:0005789">
    <property type="term" value="C:endoplasmic reticulum membrane"/>
    <property type="evidence" value="ECO:0007669"/>
    <property type="project" value="TreeGrafter"/>
</dbReference>
<dbReference type="InterPro" id="IPR055432">
    <property type="entry name" value="STING_LBD"/>
</dbReference>
<dbReference type="Pfam" id="PF00024">
    <property type="entry name" value="PAN_1"/>
    <property type="match status" value="1"/>
</dbReference>
<evidence type="ECO:0008006" key="5">
    <source>
        <dbReference type="Google" id="ProtNLM"/>
    </source>
</evidence>